<dbReference type="Proteomes" id="UP000516797">
    <property type="component" value="Chromosome"/>
</dbReference>
<protein>
    <submittedName>
        <fullName evidence="1">Uncharacterized protein</fullName>
    </submittedName>
</protein>
<proteinExistence type="predicted"/>
<dbReference type="AlphaFoldDB" id="A0AB37G6P3"/>
<reference evidence="1 2" key="1">
    <citation type="submission" date="2020-07" db="EMBL/GenBank/DDBJ databases">
        <title>Complete genome sequences of Streptococcus suis pig pathogenic strain 10, 13-00283-02 and 16085/3b.</title>
        <authorList>
            <person name="Bunk B."/>
            <person name="Jakobczak B."/>
            <person name="Florian V."/>
            <person name="Dittmar D."/>
            <person name="Maeder U."/>
            <person name="Jarek M."/>
            <person name="Baums C.G."/>
            <person name="Haeussler S."/>
            <person name="Voelker U."/>
            <person name="Michalik S."/>
        </authorList>
    </citation>
    <scope>NUCLEOTIDE SEQUENCE [LARGE SCALE GENOMIC DNA]</scope>
    <source>
        <strain evidence="1 2">13-00283-02</strain>
    </source>
</reference>
<evidence type="ECO:0000313" key="1">
    <source>
        <dbReference type="EMBL" id="QOE28643.1"/>
    </source>
</evidence>
<dbReference type="RefSeq" id="WP_024390859.1">
    <property type="nucleotide sequence ID" value="NZ_CECV01000040.1"/>
</dbReference>
<sequence>MLKQRIQRALEQGKKVAFVFSDSHKLSITEIADEINLPNWISVKTATSSKVHYVNLEQVRSFEITDKHHQNWSV</sequence>
<name>A0AB37G6P3_STRSU</name>
<gene>
    <name evidence="1" type="ORF">SSU1300283_01326</name>
</gene>
<organism evidence="1 2">
    <name type="scientific">Streptococcus suis</name>
    <dbReference type="NCBI Taxonomy" id="1307"/>
    <lineage>
        <taxon>Bacteria</taxon>
        <taxon>Bacillati</taxon>
        <taxon>Bacillota</taxon>
        <taxon>Bacilli</taxon>
        <taxon>Lactobacillales</taxon>
        <taxon>Streptococcaceae</taxon>
        <taxon>Streptococcus</taxon>
    </lineage>
</organism>
<accession>A0AB37G6P3</accession>
<dbReference type="EMBL" id="CP058741">
    <property type="protein sequence ID" value="QOE28643.1"/>
    <property type="molecule type" value="Genomic_DNA"/>
</dbReference>
<evidence type="ECO:0000313" key="2">
    <source>
        <dbReference type="Proteomes" id="UP000516797"/>
    </source>
</evidence>